<accession>A0AAD8TD86</accession>
<evidence type="ECO:0000259" key="2">
    <source>
        <dbReference type="Pfam" id="PF13960"/>
    </source>
</evidence>
<feature type="compositionally biased region" description="Low complexity" evidence="1">
    <location>
        <begin position="809"/>
        <end position="824"/>
    </location>
</feature>
<feature type="region of interest" description="Disordered" evidence="1">
    <location>
        <begin position="713"/>
        <end position="846"/>
    </location>
</feature>
<sequence>MIPLSGRVPEVISWIPEMGSALAASLKEELETLWAEEGVDTWDAVAEEYFPLRAALITTVQDYLGYGYISCQVCHGHKACVRCMEETMFLQLGKDPGSSKTVYMGHRRWLQKTDPWRKRGDLFDGTNEPRGPPRKKSGEEIDTLLKGWKECPAPGKIRQKPGEKKKKETPPLIGVWKRRSVFWDLPYWKILDTPHCLDVMHITKNVCESLLGTLLNMPDRTKDGPKARHDLKVLGIREELQIPPAQEGQSEEEADGGQKRKRIKQPDYYCPPSCFTFSPAEVDQFFNCLLGVRVPFGYSGLISRYMDPKKRNFSGMKSHDCHVMMTQILPVAIRGIMDDHVRATLTGLCNFFDVITRKSISVKKLARLQEEIVVILCEMEMYFPPAFFDVMVHLLIHIMDDIVSLGPAFLHNMMPFERMNGVIKGYVRNRSHPDGSIVQGWLTEECISFCTNYLDIEDPVGLPQNKHLRRFEGVGHKNGRKELHVHMSGRTSDFDRANLVALQHIDLINPWLKEHKTMIENSGKPMMTEAEIYREHNSSFARWFKDHIDANPPPMDSDKDKLVLALSHGPAPNIMTYQAYDINGYTFYTEEKDKNSVYQNSGVTMDSWTGDVKTRYYGRIEEIWELSYAGEKVPMFRIRWAKSVTKEDRYFTTMFLPEANKSKSTNATAQNEPWVLAEHVHQCFFITDPSRPSRVIVRRGKRTIVGMDGVANEEDFEGQVGDPMMEESKDEDTTYTTRRSRTTLPRTEEDAEAAGVGGDEDHEIEDAARGSADEPSGNEASGTAGGSTYEPSGDEATGAAGGGGETSGDDPSGAAGSTTGTSGSKRPRKARRPNTVGTGRDTSKRWTPPVVCRWSLRMLPRGDYASTHESKNIVNSQALLKFTKHLSSYKYMVRKMIADGKGFEEVHSAFPHVSQADFDAFVANEELQATKNRKLWGKEMRELNIGNHNLGSRGYEGKEPYWAKEDEAYVKAGIENPWLKYKDPLERRFIRSRYHKKKLTGELVMDPNVVTDIIWFTNDQKVLTLEKKLEEERQRLSQGDEGSSSQASMGRVAWDKPLVRALNIVNEHSPTRRPHRGRVAGAGTGHKHDHYGLSSAADKNARNERKQREAEEMRESILAQVQAGLVPQLVPQLKATLVPEVKAEVAASVQADFNALHAWYEGGKQAPPPKMQVVSFDGSNSMVPPSAGNDNVIMETPPAAGNVAGARDSPSMTGSSPSVTCTPAAACAGPSTLAELNALTPIESGLTEGLGTAMAEDPNSDQHLLGVDGKQRQAPCGATYVPPRQPAAPVVIAPPERPAAPEVSAPPQQPAAPEAGEYECENFQWDMSSQVVHEDATALKYVCSKKLFDSQETAEEENPEEVATAAVKNMLSPNTLRATATTAMEGPVVQPKKRKRQNKKDAQDKAAAKSKDKVPLLDKLPNNWRPLHHLGEPMLPEHVVKKLTPDMRSLHETVLHVENLLLKSKDPGYPLFVAKVPTGMNFVEKYPADLCFIRFNDIFSIYRMQALHFSVVRLVALSLSAQIVKEETPTIAIMDPFYMRESIICNAGDRAIATRQVEDFMLANIKKGAILIPYFPEDKFCTLIVVHPQHSHAVYLDSGRDHKKDYTHIKALLNDALTGFANKAGPLKSTPDNGMDAWYAILQMQEYIKYADDMLLPENLRNRSGEFFYGYGLPPNDEIELRLEMSRDERPFNSLEGCRPFPLGVQPDPTTGTLAKA</sequence>
<feature type="compositionally biased region" description="Low complexity" evidence="1">
    <location>
        <begin position="734"/>
        <end position="745"/>
    </location>
</feature>
<comment type="caution">
    <text evidence="3">The sequence shown here is derived from an EMBL/GenBank/DDBJ whole genome shotgun (WGS) entry which is preliminary data.</text>
</comment>
<keyword evidence="4" id="KW-1185">Reference proteome</keyword>
<feature type="compositionally biased region" description="Basic and acidic residues" evidence="1">
    <location>
        <begin position="1399"/>
        <end position="1412"/>
    </location>
</feature>
<feature type="domain" description="DUF4218" evidence="2">
    <location>
        <begin position="357"/>
        <end position="455"/>
    </location>
</feature>
<evidence type="ECO:0000256" key="1">
    <source>
        <dbReference type="SAM" id="MobiDB-lite"/>
    </source>
</evidence>
<feature type="compositionally biased region" description="Basic and acidic residues" evidence="1">
    <location>
        <begin position="1099"/>
        <end position="1111"/>
    </location>
</feature>
<evidence type="ECO:0000313" key="3">
    <source>
        <dbReference type="EMBL" id="KAK1679694.1"/>
    </source>
</evidence>
<evidence type="ECO:0000313" key="4">
    <source>
        <dbReference type="Proteomes" id="UP001231189"/>
    </source>
</evidence>
<dbReference type="InterPro" id="IPR025452">
    <property type="entry name" value="DUF4218"/>
</dbReference>
<dbReference type="PANTHER" id="PTHR48258">
    <property type="entry name" value="DUF4218 DOMAIN-CONTAINING PROTEIN-RELATED"/>
    <property type="match status" value="1"/>
</dbReference>
<dbReference type="PANTHER" id="PTHR48258:SF9">
    <property type="entry name" value="OS01G0348150 PROTEIN"/>
    <property type="match status" value="1"/>
</dbReference>
<feature type="compositionally biased region" description="Polar residues" evidence="1">
    <location>
        <begin position="1708"/>
        <end position="1717"/>
    </location>
</feature>
<dbReference type="EMBL" id="JAUUTY010000002">
    <property type="protein sequence ID" value="KAK1679694.1"/>
    <property type="molecule type" value="Genomic_DNA"/>
</dbReference>
<proteinExistence type="predicted"/>
<feature type="region of interest" description="Disordered" evidence="1">
    <location>
        <begin position="1379"/>
        <end position="1412"/>
    </location>
</feature>
<feature type="region of interest" description="Disordered" evidence="1">
    <location>
        <begin position="242"/>
        <end position="262"/>
    </location>
</feature>
<feature type="region of interest" description="Disordered" evidence="1">
    <location>
        <begin position="1065"/>
        <end position="1111"/>
    </location>
</feature>
<gene>
    <name evidence="3" type="ORF">QYE76_040542</name>
</gene>
<name>A0AAD8TD86_LOLMU</name>
<dbReference type="Pfam" id="PF13960">
    <property type="entry name" value="DUF4218"/>
    <property type="match status" value="1"/>
</dbReference>
<dbReference type="InterPro" id="IPR004242">
    <property type="entry name" value="Transposase_21"/>
</dbReference>
<dbReference type="Pfam" id="PF02992">
    <property type="entry name" value="Transposase_21"/>
    <property type="match status" value="1"/>
</dbReference>
<feature type="region of interest" description="Disordered" evidence="1">
    <location>
        <begin position="1697"/>
        <end position="1717"/>
    </location>
</feature>
<dbReference type="Proteomes" id="UP001231189">
    <property type="component" value="Unassembled WGS sequence"/>
</dbReference>
<reference evidence="3" key="1">
    <citation type="submission" date="2023-07" db="EMBL/GenBank/DDBJ databases">
        <title>A chromosome-level genome assembly of Lolium multiflorum.</title>
        <authorList>
            <person name="Chen Y."/>
            <person name="Copetti D."/>
            <person name="Kolliker R."/>
            <person name="Studer B."/>
        </authorList>
    </citation>
    <scope>NUCLEOTIDE SEQUENCE</scope>
    <source>
        <strain evidence="3">02402/16</strain>
        <tissue evidence="3">Leaf</tissue>
    </source>
</reference>
<protein>
    <recommendedName>
        <fullName evidence="2">DUF4218 domain-containing protein</fullName>
    </recommendedName>
</protein>
<organism evidence="3 4">
    <name type="scientific">Lolium multiflorum</name>
    <name type="common">Italian ryegrass</name>
    <name type="synonym">Lolium perenne subsp. multiflorum</name>
    <dbReference type="NCBI Taxonomy" id="4521"/>
    <lineage>
        <taxon>Eukaryota</taxon>
        <taxon>Viridiplantae</taxon>
        <taxon>Streptophyta</taxon>
        <taxon>Embryophyta</taxon>
        <taxon>Tracheophyta</taxon>
        <taxon>Spermatophyta</taxon>
        <taxon>Magnoliopsida</taxon>
        <taxon>Liliopsida</taxon>
        <taxon>Poales</taxon>
        <taxon>Poaceae</taxon>
        <taxon>BOP clade</taxon>
        <taxon>Pooideae</taxon>
        <taxon>Poodae</taxon>
        <taxon>Poeae</taxon>
        <taxon>Poeae Chloroplast Group 2 (Poeae type)</taxon>
        <taxon>Loliodinae</taxon>
        <taxon>Loliinae</taxon>
        <taxon>Lolium</taxon>
    </lineage>
</organism>